<dbReference type="RefSeq" id="WP_174401548.1">
    <property type="nucleotide sequence ID" value="NZ_VBSB01000037.1"/>
</dbReference>
<organism evidence="1 2">
    <name type="scientific">Mycolicibacterium sphagni</name>
    <dbReference type="NCBI Taxonomy" id="1786"/>
    <lineage>
        <taxon>Bacteria</taxon>
        <taxon>Bacillati</taxon>
        <taxon>Actinomycetota</taxon>
        <taxon>Actinomycetes</taxon>
        <taxon>Mycobacteriales</taxon>
        <taxon>Mycobacteriaceae</taxon>
        <taxon>Mycolicibacterium</taxon>
    </lineage>
</organism>
<dbReference type="EMBL" id="VBSB01000037">
    <property type="protein sequence ID" value="NTY63971.1"/>
    <property type="molecule type" value="Genomic_DNA"/>
</dbReference>
<keyword evidence="2" id="KW-1185">Reference proteome</keyword>
<dbReference type="Proteomes" id="UP000708347">
    <property type="component" value="Unassembled WGS sequence"/>
</dbReference>
<accession>A0ABX2K1Z3</accession>
<reference evidence="1 2" key="1">
    <citation type="submission" date="2019-05" db="EMBL/GenBank/DDBJ databases">
        <title>Mycolicibacterium sphagni ENV482 genome assembly.</title>
        <authorList>
            <person name="Chen W."/>
            <person name="Faulkner N.W."/>
            <person name="Hyman M.R."/>
        </authorList>
    </citation>
    <scope>NUCLEOTIDE SEQUENCE [LARGE SCALE GENOMIC DNA]</scope>
    <source>
        <strain evidence="1 2">ENV482</strain>
    </source>
</reference>
<sequence>MRIASTSGAPQTRFQLAQEKLMHVYVVRRDLADFYHLHPDMAADGTWSAPFTVSRPGPYRLVTEFAAIDEQSRLHHLVLGTDFEVPGPYTAELPPAPTADSRIDDYDVAVDGDPVAGQPTMLTLRITRNGSPVTDLDLYLGTVAHLTAFHEGDLQVVHMHPQAPPPGAGPRDSAPMVNADFPAKGLYRIFIQFQTDGQLHTAPITVVAQ</sequence>
<name>A0ABX2K1Z3_9MYCO</name>
<comment type="caution">
    <text evidence="1">The sequence shown here is derived from an EMBL/GenBank/DDBJ whole genome shotgun (WGS) entry which is preliminary data.</text>
</comment>
<evidence type="ECO:0000313" key="2">
    <source>
        <dbReference type="Proteomes" id="UP000708347"/>
    </source>
</evidence>
<evidence type="ECO:0008006" key="3">
    <source>
        <dbReference type="Google" id="ProtNLM"/>
    </source>
</evidence>
<gene>
    <name evidence="1" type="ORF">FEG63_31125</name>
</gene>
<protein>
    <recommendedName>
        <fullName evidence="3">Secreted protein</fullName>
    </recommendedName>
</protein>
<proteinExistence type="predicted"/>
<evidence type="ECO:0000313" key="1">
    <source>
        <dbReference type="EMBL" id="NTY63971.1"/>
    </source>
</evidence>